<dbReference type="HOGENOM" id="CLU_799394_0_0_1"/>
<keyword evidence="3" id="KW-1185">Reference proteome</keyword>
<dbReference type="Proteomes" id="UP000053424">
    <property type="component" value="Unassembled WGS sequence"/>
</dbReference>
<accession>A0A0C3CEE2</accession>
<proteinExistence type="predicted"/>
<feature type="compositionally biased region" description="Basic residues" evidence="1">
    <location>
        <begin position="1"/>
        <end position="22"/>
    </location>
</feature>
<organism evidence="2 3">
    <name type="scientific">Hebeloma cylindrosporum</name>
    <dbReference type="NCBI Taxonomy" id="76867"/>
    <lineage>
        <taxon>Eukaryota</taxon>
        <taxon>Fungi</taxon>
        <taxon>Dikarya</taxon>
        <taxon>Basidiomycota</taxon>
        <taxon>Agaricomycotina</taxon>
        <taxon>Agaricomycetes</taxon>
        <taxon>Agaricomycetidae</taxon>
        <taxon>Agaricales</taxon>
        <taxon>Agaricineae</taxon>
        <taxon>Hymenogastraceae</taxon>
        <taxon>Hebeloma</taxon>
    </lineage>
</organism>
<evidence type="ECO:0000313" key="2">
    <source>
        <dbReference type="EMBL" id="KIM42579.1"/>
    </source>
</evidence>
<dbReference type="AlphaFoldDB" id="A0A0C3CEE2"/>
<reference evidence="3" key="2">
    <citation type="submission" date="2015-01" db="EMBL/GenBank/DDBJ databases">
        <title>Evolutionary Origins and Diversification of the Mycorrhizal Mutualists.</title>
        <authorList>
            <consortium name="DOE Joint Genome Institute"/>
            <consortium name="Mycorrhizal Genomics Consortium"/>
            <person name="Kohler A."/>
            <person name="Kuo A."/>
            <person name="Nagy L.G."/>
            <person name="Floudas D."/>
            <person name="Copeland A."/>
            <person name="Barry K.W."/>
            <person name="Cichocki N."/>
            <person name="Veneault-Fourrey C."/>
            <person name="LaButti K."/>
            <person name="Lindquist E.A."/>
            <person name="Lipzen A."/>
            <person name="Lundell T."/>
            <person name="Morin E."/>
            <person name="Murat C."/>
            <person name="Riley R."/>
            <person name="Ohm R."/>
            <person name="Sun H."/>
            <person name="Tunlid A."/>
            <person name="Henrissat B."/>
            <person name="Grigoriev I.V."/>
            <person name="Hibbett D.S."/>
            <person name="Martin F."/>
        </authorList>
    </citation>
    <scope>NUCLEOTIDE SEQUENCE [LARGE SCALE GENOMIC DNA]</scope>
    <source>
        <strain evidence="3">h7</strain>
    </source>
</reference>
<reference evidence="2 3" key="1">
    <citation type="submission" date="2014-04" db="EMBL/GenBank/DDBJ databases">
        <authorList>
            <consortium name="DOE Joint Genome Institute"/>
            <person name="Kuo A."/>
            <person name="Gay G."/>
            <person name="Dore J."/>
            <person name="Kohler A."/>
            <person name="Nagy L.G."/>
            <person name="Floudas D."/>
            <person name="Copeland A."/>
            <person name="Barry K.W."/>
            <person name="Cichocki N."/>
            <person name="Veneault-Fourrey C."/>
            <person name="LaButti K."/>
            <person name="Lindquist E.A."/>
            <person name="Lipzen A."/>
            <person name="Lundell T."/>
            <person name="Morin E."/>
            <person name="Murat C."/>
            <person name="Sun H."/>
            <person name="Tunlid A."/>
            <person name="Henrissat B."/>
            <person name="Grigoriev I.V."/>
            <person name="Hibbett D.S."/>
            <person name="Martin F."/>
            <person name="Nordberg H.P."/>
            <person name="Cantor M.N."/>
            <person name="Hua S.X."/>
        </authorList>
    </citation>
    <scope>NUCLEOTIDE SEQUENCE [LARGE SCALE GENOMIC DNA]</scope>
    <source>
        <strain evidence="3">h7</strain>
    </source>
</reference>
<protein>
    <submittedName>
        <fullName evidence="2">Uncharacterized protein</fullName>
    </submittedName>
</protein>
<feature type="region of interest" description="Disordered" evidence="1">
    <location>
        <begin position="165"/>
        <end position="227"/>
    </location>
</feature>
<feature type="region of interest" description="Disordered" evidence="1">
    <location>
        <begin position="1"/>
        <end position="41"/>
    </location>
</feature>
<dbReference type="EMBL" id="KN831777">
    <property type="protein sequence ID" value="KIM42579.1"/>
    <property type="molecule type" value="Genomic_DNA"/>
</dbReference>
<gene>
    <name evidence="2" type="ORF">M413DRAFT_26615</name>
</gene>
<name>A0A0C3CEE2_HEBCY</name>
<feature type="compositionally biased region" description="Basic and acidic residues" evidence="1">
    <location>
        <begin position="168"/>
        <end position="184"/>
    </location>
</feature>
<feature type="compositionally biased region" description="Basic and acidic residues" evidence="1">
    <location>
        <begin position="210"/>
        <end position="219"/>
    </location>
</feature>
<evidence type="ECO:0000256" key="1">
    <source>
        <dbReference type="SAM" id="MobiDB-lite"/>
    </source>
</evidence>
<sequence length="347" mass="38911">MAALKTRTHRGTGQKKSKYRVNHSHEQQTPTSGLGSGLDPEAPRVGQRVGYPFAVSIYLHALGNIDNSVKSAQFKFKESMGWNGEHAHEYNLFRAFLLPLMQKCLSIKFTATQQEEPMQRIGEAVPLDPRILLHALTWSIISDSKKISSTVRGLRSITKGPCIGEASALEREEKESHTQDGKDNEEVEYITICDSSESEDEDPLSSFKSHSRDADERRSQHMGQNLRTKRSSIKLGPVLPPVERPVHTKEEIVKEDPIEIVQLDIKPSKPLLSFLQSCTPTMECWFDPLVAFGCDSMSFLRTLASWDEDAVKSALREVANQPGLQRLTQMHILVLTRNLKEADLGPP</sequence>
<evidence type="ECO:0000313" key="3">
    <source>
        <dbReference type="Proteomes" id="UP000053424"/>
    </source>
</evidence>